<dbReference type="InterPro" id="IPR001480">
    <property type="entry name" value="Bulb-type_lectin_dom"/>
</dbReference>
<dbReference type="InterPro" id="IPR036426">
    <property type="entry name" value="Bulb-type_lectin_dom_sf"/>
</dbReference>
<evidence type="ECO:0000313" key="3">
    <source>
        <dbReference type="EMBL" id="GAA0943265.1"/>
    </source>
</evidence>
<feature type="chain" id="PRO_5045157453" description="Bulb-type lectin domain-containing protein" evidence="1">
    <location>
        <begin position="34"/>
        <end position="262"/>
    </location>
</feature>
<keyword evidence="1" id="KW-0732">Signal</keyword>
<dbReference type="SUPFAM" id="SSF51110">
    <property type="entry name" value="alpha-D-mannose-specific plant lectins"/>
    <property type="match status" value="2"/>
</dbReference>
<evidence type="ECO:0000256" key="1">
    <source>
        <dbReference type="SAM" id="SignalP"/>
    </source>
</evidence>
<evidence type="ECO:0000259" key="2">
    <source>
        <dbReference type="PROSITE" id="PS50927"/>
    </source>
</evidence>
<dbReference type="PROSITE" id="PS50927">
    <property type="entry name" value="BULB_LECTIN"/>
    <property type="match status" value="2"/>
</dbReference>
<gene>
    <name evidence="3" type="ORF">GCM10009554_36440</name>
</gene>
<feature type="signal peptide" evidence="1">
    <location>
        <begin position="1"/>
        <end position="33"/>
    </location>
</feature>
<sequence>MIKNKLRATAALAASAAALIAGTAVLAVAPANAATTSSASVSYVSDTLKAGQSLKAGQYIRSNDGKYVFRMDAQGWASLSRGPGYNATWTTPVSKPGAVLRLQTDGNLILIYGRTTIWKLGTSAPNANLILHNDGVLSLYNAKGVAIWNHHMILGRMGQLEALRTDNVMVSPNHVYSLKMQKTGDLQLLKSGKTVLWHSNTAGHPGSYALVQGGDLGGFAVLSGGKQTLWSAKATSHDAVLTLSNTGALSLIWGRTTVWAAK</sequence>
<feature type="domain" description="Bulb-type lectin" evidence="2">
    <location>
        <begin position="45"/>
        <end position="152"/>
    </location>
</feature>
<feature type="domain" description="Bulb-type lectin" evidence="2">
    <location>
        <begin position="154"/>
        <end position="262"/>
    </location>
</feature>
<dbReference type="Gene3D" id="2.90.10.10">
    <property type="entry name" value="Bulb-type lectin domain"/>
    <property type="match status" value="1"/>
</dbReference>
<dbReference type="Proteomes" id="UP001500542">
    <property type="component" value="Unassembled WGS sequence"/>
</dbReference>
<dbReference type="SMART" id="SM00108">
    <property type="entry name" value="B_lectin"/>
    <property type="match status" value="1"/>
</dbReference>
<evidence type="ECO:0000313" key="4">
    <source>
        <dbReference type="Proteomes" id="UP001500542"/>
    </source>
</evidence>
<accession>A0ABN1QIS6</accession>
<dbReference type="EMBL" id="BAAAHK010000007">
    <property type="protein sequence ID" value="GAA0943265.1"/>
    <property type="molecule type" value="Genomic_DNA"/>
</dbReference>
<name>A0ABN1QIS6_9ACTN</name>
<protein>
    <recommendedName>
        <fullName evidence="2">Bulb-type lectin domain-containing protein</fullName>
    </recommendedName>
</protein>
<proteinExistence type="predicted"/>
<keyword evidence="4" id="KW-1185">Reference proteome</keyword>
<comment type="caution">
    <text evidence="3">The sequence shown here is derived from an EMBL/GenBank/DDBJ whole genome shotgun (WGS) entry which is preliminary data.</text>
</comment>
<dbReference type="RefSeq" id="WP_343970925.1">
    <property type="nucleotide sequence ID" value="NZ_BAAAHK010000007.1"/>
</dbReference>
<dbReference type="Gene3D" id="2.90.10.30">
    <property type="match status" value="1"/>
</dbReference>
<organism evidence="3 4">
    <name type="scientific">Kribbella koreensis</name>
    <dbReference type="NCBI Taxonomy" id="57909"/>
    <lineage>
        <taxon>Bacteria</taxon>
        <taxon>Bacillati</taxon>
        <taxon>Actinomycetota</taxon>
        <taxon>Actinomycetes</taxon>
        <taxon>Propionibacteriales</taxon>
        <taxon>Kribbellaceae</taxon>
        <taxon>Kribbella</taxon>
    </lineage>
</organism>
<reference evidence="3 4" key="1">
    <citation type="journal article" date="2019" name="Int. J. Syst. Evol. Microbiol.">
        <title>The Global Catalogue of Microorganisms (GCM) 10K type strain sequencing project: providing services to taxonomists for standard genome sequencing and annotation.</title>
        <authorList>
            <consortium name="The Broad Institute Genomics Platform"/>
            <consortium name="The Broad Institute Genome Sequencing Center for Infectious Disease"/>
            <person name="Wu L."/>
            <person name="Ma J."/>
        </authorList>
    </citation>
    <scope>NUCLEOTIDE SEQUENCE [LARGE SCALE GENOMIC DNA]</scope>
    <source>
        <strain evidence="3 4">JCM 10977</strain>
    </source>
</reference>